<dbReference type="Proteomes" id="UP000518752">
    <property type="component" value="Unassembled WGS sequence"/>
</dbReference>
<feature type="compositionally biased region" description="Pro residues" evidence="1">
    <location>
        <begin position="858"/>
        <end position="868"/>
    </location>
</feature>
<feature type="compositionally biased region" description="Basic and acidic residues" evidence="1">
    <location>
        <begin position="310"/>
        <end position="329"/>
    </location>
</feature>
<feature type="domain" description="LsmAD" evidence="2">
    <location>
        <begin position="264"/>
        <end position="335"/>
    </location>
</feature>
<dbReference type="InterPro" id="IPR009604">
    <property type="entry name" value="LsmAD_domain"/>
</dbReference>
<evidence type="ECO:0000313" key="3">
    <source>
        <dbReference type="EMBL" id="KAF5391677.1"/>
    </source>
</evidence>
<dbReference type="PANTHER" id="PTHR12854">
    <property type="entry name" value="ATAXIN 2-RELATED"/>
    <property type="match status" value="1"/>
</dbReference>
<dbReference type="EMBL" id="JAACJN010000009">
    <property type="protein sequence ID" value="KAF5391677.1"/>
    <property type="molecule type" value="Genomic_DNA"/>
</dbReference>
<sequence>MPNLLYQVPTQKHLLVVGHDQLGLFSFHFATQAAFSVSSSQFCTSACLSFKPNPSYWMASGNKSKSQRKGVSVAGRAPAWSGARAFSPPASSPRSTQSSFPPLAQQNGNRFDAPQDRVLQSLSGLTGTTITLKTKSSQHYEGVVSSTGNDGDTPGVTLKDVKELSNPGAPLKEQFFIALTNIDTWSSGPADAKFTNGDTFRTDADIGQKRTTGGEKELQAWQAPPDTPPPTDNSELARGDELTFGPGSNGNTSWDQFAANEKLFGVKATYDEDVYTTKLDRNHPEYKERAREAQKIADEILGASSSNPHVAEERNQAHDDSGANEEDKYGAVVRGSNAYVPPGARKPGVAAAAPTGSTNAAKPDIPKVSVNGPDGVTVSSQSKSPASSSKTPSPAPNKPADALPALREFVANEKQRLTEKRQALAKSEMDKRMADLVKFSQSFKLNKPIPDDLVPILAKDEEKQKQIREKSTKDATSSQARNIGASAISAPTRGPHITTAKVVEAVRKPTVPTTAASKVAGQVAGIGSSAQKSSTKTETTKPAKPVMFIQSIPPFKGSKRQSLQHGPTTTSSSNGSTSTPAQPPASAKITPSTASTANANAAAANAAAAAAAAAAKLNANALSFRPNPKASAFTPGAPSPGPSTSNNSVSSSVSPKPKDAGPAPPNPFFGSRPIKKSPPVNVKDDFNPFKHGKVVDASGINALWPYSGKRYSQMFPTPQHPPQAPHMVAPPTMPPPPPYEEDPNQRAAGGYVYYAPTYYPGQHIMPGMAPPGPPGTFMPPYMQPMHYPPGMPPNAMYAPPMGQMPPYMAAPPPGSYPPNGAAGHRPSMPPTPIPAHAHPYYHQSPQIQHAVPYPMMMQPPPGSVPPHPYDGSQAPPVQMGGHA</sequence>
<organism evidence="3 4">
    <name type="scientific">Collybiopsis confluens</name>
    <dbReference type="NCBI Taxonomy" id="2823264"/>
    <lineage>
        <taxon>Eukaryota</taxon>
        <taxon>Fungi</taxon>
        <taxon>Dikarya</taxon>
        <taxon>Basidiomycota</taxon>
        <taxon>Agaricomycotina</taxon>
        <taxon>Agaricomycetes</taxon>
        <taxon>Agaricomycetidae</taxon>
        <taxon>Agaricales</taxon>
        <taxon>Marasmiineae</taxon>
        <taxon>Omphalotaceae</taxon>
        <taxon>Collybiopsis</taxon>
    </lineage>
</organism>
<feature type="compositionally biased region" description="Polar residues" evidence="1">
    <location>
        <begin position="528"/>
        <end position="537"/>
    </location>
</feature>
<dbReference type="GO" id="GO:0034063">
    <property type="term" value="P:stress granule assembly"/>
    <property type="evidence" value="ECO:0007669"/>
    <property type="project" value="TreeGrafter"/>
</dbReference>
<reference evidence="3 4" key="1">
    <citation type="journal article" date="2020" name="ISME J.">
        <title>Uncovering the hidden diversity of litter-decomposition mechanisms in mushroom-forming fungi.</title>
        <authorList>
            <person name="Floudas D."/>
            <person name="Bentzer J."/>
            <person name="Ahren D."/>
            <person name="Johansson T."/>
            <person name="Persson P."/>
            <person name="Tunlid A."/>
        </authorList>
    </citation>
    <scope>NUCLEOTIDE SEQUENCE [LARGE SCALE GENOMIC DNA]</scope>
    <source>
        <strain evidence="3 4">CBS 406.79</strain>
    </source>
</reference>
<feature type="region of interest" description="Disordered" evidence="1">
    <location>
        <begin position="522"/>
        <end position="593"/>
    </location>
</feature>
<keyword evidence="4" id="KW-1185">Reference proteome</keyword>
<protein>
    <recommendedName>
        <fullName evidence="2">LsmAD domain-containing protein</fullName>
    </recommendedName>
</protein>
<feature type="region of interest" description="Disordered" evidence="1">
    <location>
        <begin position="817"/>
        <end position="837"/>
    </location>
</feature>
<feature type="compositionally biased region" description="Low complexity" evidence="1">
    <location>
        <begin position="568"/>
        <end position="579"/>
    </location>
</feature>
<feature type="compositionally biased region" description="Polar residues" evidence="1">
    <location>
        <begin position="96"/>
        <end position="109"/>
    </location>
</feature>
<feature type="region of interest" description="Disordered" evidence="1">
    <location>
        <begin position="302"/>
        <end position="405"/>
    </location>
</feature>
<feature type="compositionally biased region" description="Low complexity" evidence="1">
    <location>
        <begin position="379"/>
        <end position="392"/>
    </location>
</feature>
<name>A0A8H5HY41_9AGAR</name>
<dbReference type="OrthoDB" id="2275718at2759"/>
<comment type="caution">
    <text evidence="3">The sequence shown here is derived from an EMBL/GenBank/DDBJ whole genome shotgun (WGS) entry which is preliminary data.</text>
</comment>
<feature type="region of interest" description="Disordered" evidence="1">
    <location>
        <begin position="136"/>
        <end position="158"/>
    </location>
</feature>
<dbReference type="AlphaFoldDB" id="A0A8H5HY41"/>
<feature type="compositionally biased region" description="Low complexity" evidence="1">
    <location>
        <begin position="631"/>
        <end position="655"/>
    </location>
</feature>
<evidence type="ECO:0000259" key="2">
    <source>
        <dbReference type="SMART" id="SM01272"/>
    </source>
</evidence>
<dbReference type="GO" id="GO:0003729">
    <property type="term" value="F:mRNA binding"/>
    <property type="evidence" value="ECO:0007669"/>
    <property type="project" value="TreeGrafter"/>
</dbReference>
<accession>A0A8H5HY41</accession>
<dbReference type="InterPro" id="IPR045117">
    <property type="entry name" value="ATXN2-like"/>
</dbReference>
<dbReference type="Pfam" id="PF06741">
    <property type="entry name" value="LsmAD"/>
    <property type="match status" value="1"/>
</dbReference>
<evidence type="ECO:0000256" key="1">
    <source>
        <dbReference type="SAM" id="MobiDB-lite"/>
    </source>
</evidence>
<feature type="region of interest" description="Disordered" evidence="1">
    <location>
        <begin position="858"/>
        <end position="883"/>
    </location>
</feature>
<feature type="region of interest" description="Disordered" evidence="1">
    <location>
        <begin position="211"/>
        <end position="236"/>
    </location>
</feature>
<dbReference type="SMART" id="SM01272">
    <property type="entry name" value="LsmAD"/>
    <property type="match status" value="1"/>
</dbReference>
<proteinExistence type="predicted"/>
<dbReference type="GO" id="GO:0010494">
    <property type="term" value="C:cytoplasmic stress granule"/>
    <property type="evidence" value="ECO:0007669"/>
    <property type="project" value="TreeGrafter"/>
</dbReference>
<feature type="region of interest" description="Disordered" evidence="1">
    <location>
        <begin position="461"/>
        <end position="495"/>
    </location>
</feature>
<feature type="compositionally biased region" description="Basic and acidic residues" evidence="1">
    <location>
        <begin position="461"/>
        <end position="473"/>
    </location>
</feature>
<evidence type="ECO:0000313" key="4">
    <source>
        <dbReference type="Proteomes" id="UP000518752"/>
    </source>
</evidence>
<feature type="compositionally biased region" description="Low complexity" evidence="1">
    <location>
        <begin position="350"/>
        <end position="361"/>
    </location>
</feature>
<feature type="region of interest" description="Disordered" evidence="1">
    <location>
        <begin position="82"/>
        <end position="110"/>
    </location>
</feature>
<feature type="region of interest" description="Disordered" evidence="1">
    <location>
        <begin position="630"/>
        <end position="682"/>
    </location>
</feature>
<feature type="compositionally biased region" description="Low complexity" evidence="1">
    <location>
        <begin position="82"/>
        <end position="95"/>
    </location>
</feature>
<dbReference type="PANTHER" id="PTHR12854:SF7">
    <property type="entry name" value="ATAXIN-2 HOMOLOG"/>
    <property type="match status" value="1"/>
</dbReference>
<gene>
    <name evidence="3" type="ORF">D9757_002350</name>
</gene>